<evidence type="ECO:0000313" key="2">
    <source>
        <dbReference type="Proteomes" id="UP000887575"/>
    </source>
</evidence>
<evidence type="ECO:0000313" key="3">
    <source>
        <dbReference type="WBParaSite" id="MBELARI_LOCUS10785"/>
    </source>
</evidence>
<evidence type="ECO:0000313" key="4">
    <source>
        <dbReference type="WBParaSite" id="MBELARI_LOCUS5640"/>
    </source>
</evidence>
<dbReference type="AlphaFoldDB" id="A0AAF3FFN9"/>
<sequence length="248" mass="28876">MFRKPIDDDDDNESRIVRAKPLDPKYAKALGIKGRDFVRGSNQSQAEFYGQQNIESGPSTSQQSTVLTEDQRNKIHAKILKAELKGDTDLVKSLKRKLDGENDEVEGRTQTKLLIKKDKHGNIVPATNVDMRTDKFAKGSSRMKREYEKDQSLSEMVREEKTGTAEQQLRLFERSLVKSSKIKRHDEDESVDDIAEMQKGRKREDERDERKEKQRQRRVLLVRSILGVIFERRSLINGVTWRFDRVER</sequence>
<feature type="compositionally biased region" description="Basic and acidic residues" evidence="1">
    <location>
        <begin position="196"/>
        <end position="212"/>
    </location>
</feature>
<feature type="region of interest" description="Disordered" evidence="1">
    <location>
        <begin position="43"/>
        <end position="68"/>
    </location>
</feature>
<protein>
    <submittedName>
        <fullName evidence="3 4">Uncharacterized protein</fullName>
    </submittedName>
</protein>
<feature type="region of interest" description="Disordered" evidence="1">
    <location>
        <begin position="125"/>
        <end position="164"/>
    </location>
</feature>
<feature type="compositionally biased region" description="Basic and acidic residues" evidence="1">
    <location>
        <begin position="131"/>
        <end position="163"/>
    </location>
</feature>
<dbReference type="Proteomes" id="UP000887575">
    <property type="component" value="Unassembled WGS sequence"/>
</dbReference>
<accession>A0AAF3FFN9</accession>
<reference evidence="3 4" key="1">
    <citation type="submission" date="2024-02" db="UniProtKB">
        <authorList>
            <consortium name="WormBaseParasite"/>
        </authorList>
    </citation>
    <scope>IDENTIFICATION</scope>
</reference>
<name>A0AAF3FFN9_9BILA</name>
<feature type="region of interest" description="Disordered" evidence="1">
    <location>
        <begin position="182"/>
        <end position="214"/>
    </location>
</feature>
<organism evidence="2 4">
    <name type="scientific">Mesorhabditis belari</name>
    <dbReference type="NCBI Taxonomy" id="2138241"/>
    <lineage>
        <taxon>Eukaryota</taxon>
        <taxon>Metazoa</taxon>
        <taxon>Ecdysozoa</taxon>
        <taxon>Nematoda</taxon>
        <taxon>Chromadorea</taxon>
        <taxon>Rhabditida</taxon>
        <taxon>Rhabditina</taxon>
        <taxon>Rhabditomorpha</taxon>
        <taxon>Rhabditoidea</taxon>
        <taxon>Rhabditidae</taxon>
        <taxon>Mesorhabditinae</taxon>
        <taxon>Mesorhabditis</taxon>
    </lineage>
</organism>
<proteinExistence type="predicted"/>
<dbReference type="WBParaSite" id="MBELARI_LOCUS5640">
    <property type="protein sequence ID" value="MBELARI_LOCUS5640"/>
    <property type="gene ID" value="MBELARI_LOCUS5640"/>
</dbReference>
<evidence type="ECO:0000256" key="1">
    <source>
        <dbReference type="SAM" id="MobiDB-lite"/>
    </source>
</evidence>
<keyword evidence="2" id="KW-1185">Reference proteome</keyword>
<dbReference type="WBParaSite" id="MBELARI_LOCUS10785">
    <property type="protein sequence ID" value="MBELARI_LOCUS10785"/>
    <property type="gene ID" value="MBELARI_LOCUS10785"/>
</dbReference>